<proteinExistence type="predicted"/>
<dbReference type="InterPro" id="IPR011051">
    <property type="entry name" value="RmlC_Cupin_sf"/>
</dbReference>
<gene>
    <name evidence="1" type="ORF">HKN21_04375</name>
</gene>
<protein>
    <submittedName>
        <fullName evidence="1">Homogentisate 1,2-dioxygenase</fullName>
    </submittedName>
</protein>
<evidence type="ECO:0000313" key="2">
    <source>
        <dbReference type="Proteomes" id="UP000547674"/>
    </source>
</evidence>
<organism evidence="1 2">
    <name type="scientific">Eiseniibacteriota bacterium</name>
    <dbReference type="NCBI Taxonomy" id="2212470"/>
    <lineage>
        <taxon>Bacteria</taxon>
        <taxon>Candidatus Eiseniibacteriota</taxon>
    </lineage>
</organism>
<dbReference type="EMBL" id="JABDJR010000162">
    <property type="protein sequence ID" value="NNF05973.1"/>
    <property type="molecule type" value="Genomic_DNA"/>
</dbReference>
<dbReference type="AlphaFoldDB" id="A0A7Y2E675"/>
<dbReference type="GO" id="GO:0051213">
    <property type="term" value="F:dioxygenase activity"/>
    <property type="evidence" value="ECO:0007669"/>
    <property type="project" value="UniProtKB-KW"/>
</dbReference>
<sequence length="128" mass="14530">MFKRGNVTRQAHVDIPEGLYEEEYGRDGFFGPYAHLYRTHPPVGWTRIEGNLRPRAYRVADGPLGNDYLKCRVPFLANADVQLSFGGLTEPMSHHFRNADGDEVLFIHRGAGRIETDFGPLDYEAGDY</sequence>
<feature type="non-terminal residue" evidence="1">
    <location>
        <position position="128"/>
    </location>
</feature>
<accession>A0A7Y2E675</accession>
<dbReference type="SUPFAM" id="SSF51182">
    <property type="entry name" value="RmlC-like cupins"/>
    <property type="match status" value="1"/>
</dbReference>
<reference evidence="1 2" key="1">
    <citation type="submission" date="2020-03" db="EMBL/GenBank/DDBJ databases">
        <title>Metabolic flexibility allows generalist bacteria to become dominant in a frequently disturbed ecosystem.</title>
        <authorList>
            <person name="Chen Y.-J."/>
            <person name="Leung P.M."/>
            <person name="Bay S.K."/>
            <person name="Hugenholtz P."/>
            <person name="Kessler A.J."/>
            <person name="Shelley G."/>
            <person name="Waite D.W."/>
            <person name="Cook P.L."/>
            <person name="Greening C."/>
        </authorList>
    </citation>
    <scope>NUCLEOTIDE SEQUENCE [LARGE SCALE GENOMIC DNA]</scope>
    <source>
        <strain evidence="1">SS_bin_28</strain>
    </source>
</reference>
<keyword evidence="1" id="KW-0223">Dioxygenase</keyword>
<dbReference type="Proteomes" id="UP000547674">
    <property type="component" value="Unassembled WGS sequence"/>
</dbReference>
<name>A0A7Y2E675_UNCEI</name>
<keyword evidence="1" id="KW-0560">Oxidoreductase</keyword>
<comment type="caution">
    <text evidence="1">The sequence shown here is derived from an EMBL/GenBank/DDBJ whole genome shotgun (WGS) entry which is preliminary data.</text>
</comment>
<evidence type="ECO:0000313" key="1">
    <source>
        <dbReference type="EMBL" id="NNF05973.1"/>
    </source>
</evidence>